<dbReference type="AlphaFoldDB" id="A0AAJ2H1E4"/>
<dbReference type="Proteomes" id="UP001268610">
    <property type="component" value="Unassembled WGS sequence"/>
</dbReference>
<evidence type="ECO:0000313" key="2">
    <source>
        <dbReference type="Proteomes" id="UP001268610"/>
    </source>
</evidence>
<dbReference type="EMBL" id="JAVLSF010000020">
    <property type="protein sequence ID" value="MDR9776158.1"/>
    <property type="molecule type" value="Genomic_DNA"/>
</dbReference>
<organism evidence="1 2">
    <name type="scientific">Rhizobium hidalgonense</name>
    <dbReference type="NCBI Taxonomy" id="1538159"/>
    <lineage>
        <taxon>Bacteria</taxon>
        <taxon>Pseudomonadati</taxon>
        <taxon>Pseudomonadota</taxon>
        <taxon>Alphaproteobacteria</taxon>
        <taxon>Hyphomicrobiales</taxon>
        <taxon>Rhizobiaceae</taxon>
        <taxon>Rhizobium/Agrobacterium group</taxon>
        <taxon>Rhizobium</taxon>
    </lineage>
</organism>
<gene>
    <name evidence="1" type="ORF">RJJ65_26565</name>
</gene>
<sequence length="306" mass="33968">MLGHCVVCESEAEIGRRGDIDQFRCERCGPFDISGSAAAVLKGRVKKATGERDELVVAKISHYIRTHTNEGAWLRVQSDMLDDMVTLKLPAPSKQLETLLRWMAEQAGDDHYRALEFSENEICAIIGAASPDAASEIIDDAQNSGLIEFVPDDCYQLTRTGWDWVSASIPSQPTRHTADNFVDPVRLDQLRAISGGQHDPSRLARMCEEINSAWRSGCTISVAMLARAIIDHVPPVFGSQTFAQVSSQMPRSIRGNFQHIQDSLRHIADGALHTHIRARETIPTAVQVDFRQSFDVLLGEVVRHLE</sequence>
<name>A0AAJ2H1E4_9HYPH</name>
<dbReference type="RefSeq" id="WP_221977019.1">
    <property type="nucleotide sequence ID" value="NZ_JAVLSD010000020.1"/>
</dbReference>
<proteinExistence type="predicted"/>
<protein>
    <recommendedName>
        <fullName evidence="3">DUF4145 domain-containing protein</fullName>
    </recommendedName>
</protein>
<accession>A0AAJ2H1E4</accession>
<evidence type="ECO:0008006" key="3">
    <source>
        <dbReference type="Google" id="ProtNLM"/>
    </source>
</evidence>
<evidence type="ECO:0000313" key="1">
    <source>
        <dbReference type="EMBL" id="MDR9776158.1"/>
    </source>
</evidence>
<reference evidence="1" key="1">
    <citation type="submission" date="2023-04" db="EMBL/GenBank/DDBJ databases">
        <title>Genomic characterization of faba bean (Vicia faba) microsymbionts in Mexican soils.</title>
        <authorList>
            <person name="Rivera Orduna F.N."/>
            <person name="Guevara-Luna J."/>
            <person name="Yan J."/>
            <person name="Arroyo-Herrera I."/>
            <person name="Li Y."/>
            <person name="Vasquez-Murrieta M.S."/>
            <person name="Wang E.T."/>
        </authorList>
    </citation>
    <scope>NUCLEOTIDE SEQUENCE</scope>
    <source>
        <strain evidence="1">CH26</strain>
    </source>
</reference>
<comment type="caution">
    <text evidence="1">The sequence shown here is derived from an EMBL/GenBank/DDBJ whole genome shotgun (WGS) entry which is preliminary data.</text>
</comment>